<dbReference type="EMBL" id="WOTE01000003">
    <property type="protein sequence ID" value="NHO39537.1"/>
    <property type="molecule type" value="Genomic_DNA"/>
</dbReference>
<protein>
    <submittedName>
        <fullName evidence="2">Uncharacterized protein</fullName>
    </submittedName>
</protein>
<evidence type="ECO:0000313" key="5">
    <source>
        <dbReference type="Proteomes" id="UP000657200"/>
    </source>
</evidence>
<keyword evidence="5" id="KW-1185">Reference proteome</keyword>
<reference evidence="3 5" key="3">
    <citation type="journal article" date="2020" name="Int. J. Syst. Evol. Microbiol.">
        <title>Novel acetic acid bacteria from cider fermentations: Acetobacter conturbans sp. nov. and Acetobacter fallax sp. nov.</title>
        <authorList>
            <person name="Sombolestani A.S."/>
            <person name="Cleenwerck I."/>
            <person name="Cnockaert M."/>
            <person name="Borremans W."/>
            <person name="Wieme A.D."/>
            <person name="De Vuyst L."/>
            <person name="Vandamme P."/>
        </authorList>
    </citation>
    <scope>NUCLEOTIDE SEQUENCE [LARGE SCALE GENOMIC DNA]</scope>
    <source>
        <strain evidence="3 5">LMG 23848</strain>
    </source>
</reference>
<dbReference type="PATRIC" id="fig|431306.5.peg.948"/>
<feature type="region of interest" description="Disordered" evidence="1">
    <location>
        <begin position="46"/>
        <end position="75"/>
    </location>
</feature>
<dbReference type="EMBL" id="LN609302">
    <property type="protein sequence ID" value="CEF54723.1"/>
    <property type="molecule type" value="Genomic_DNA"/>
</dbReference>
<name>A0A0U5F1S4_9PROT</name>
<sequence>MGHNYAKPLTSGQKMERLLGRIPPSWHVVMERLAGDAMWRALAHAPGQNGAWSDPHPDPADALEDSWRRNRTVAV</sequence>
<reference evidence="2" key="1">
    <citation type="submission" date="2014-09" db="EMBL/GenBank/DDBJ databases">
        <authorList>
            <person name="Magalhaes I.L.F."/>
            <person name="Oliveira U."/>
            <person name="Santos F.R."/>
            <person name="Vidigal T.H.D.A."/>
            <person name="Brescovit A.D."/>
            <person name="Santos A.J."/>
        </authorList>
    </citation>
    <scope>NUCLEOTIDE SEQUENCE</scope>
    <source>
        <strain evidence="2">LMG 23848T</strain>
    </source>
</reference>
<proteinExistence type="predicted"/>
<dbReference type="RefSeq" id="WP_059023176.1">
    <property type="nucleotide sequence ID" value="NZ_JBNZCO010000009.1"/>
</dbReference>
<evidence type="ECO:0000313" key="3">
    <source>
        <dbReference type="EMBL" id="NHO39537.1"/>
    </source>
</evidence>
<organism evidence="2 4">
    <name type="scientific">Acetobacter ghanensis</name>
    <dbReference type="NCBI Taxonomy" id="431306"/>
    <lineage>
        <taxon>Bacteria</taxon>
        <taxon>Pseudomonadati</taxon>
        <taxon>Pseudomonadota</taxon>
        <taxon>Alphaproteobacteria</taxon>
        <taxon>Acetobacterales</taxon>
        <taxon>Acetobacteraceae</taxon>
        <taxon>Acetobacter</taxon>
    </lineage>
</organism>
<accession>A0A0U5F1S4</accession>
<dbReference type="STRING" id="431306.AGA_944"/>
<evidence type="ECO:0000313" key="2">
    <source>
        <dbReference type="EMBL" id="CEF54723.1"/>
    </source>
</evidence>
<evidence type="ECO:0000313" key="4">
    <source>
        <dbReference type="Proteomes" id="UP000068250"/>
    </source>
</evidence>
<reference evidence="4" key="2">
    <citation type="submission" date="2014-09" db="EMBL/GenBank/DDBJ databases">
        <authorList>
            <person name="Illeghems K.G."/>
        </authorList>
    </citation>
    <scope>NUCLEOTIDE SEQUENCE [LARGE SCALE GENOMIC DNA]</scope>
    <source>
        <strain evidence="4">LMG 23848T</strain>
    </source>
</reference>
<dbReference type="AlphaFoldDB" id="A0A0U5F1S4"/>
<gene>
    <name evidence="2" type="ORF">AGA_944</name>
    <name evidence="3" type="ORF">GOB80_07530</name>
</gene>
<dbReference type="Proteomes" id="UP000068250">
    <property type="component" value="Chromosome I"/>
</dbReference>
<evidence type="ECO:0000256" key="1">
    <source>
        <dbReference type="SAM" id="MobiDB-lite"/>
    </source>
</evidence>
<dbReference type="Proteomes" id="UP000657200">
    <property type="component" value="Unassembled WGS sequence"/>
</dbReference>
<dbReference type="OrthoDB" id="7274716at2"/>